<comment type="caution">
    <text evidence="2">The sequence shown here is derived from an EMBL/GenBank/DDBJ whole genome shotgun (WGS) entry which is preliminary data.</text>
</comment>
<dbReference type="Pfam" id="PF00583">
    <property type="entry name" value="Acetyltransf_1"/>
    <property type="match status" value="1"/>
</dbReference>
<proteinExistence type="predicted"/>
<dbReference type="PROSITE" id="PS51186">
    <property type="entry name" value="GNAT"/>
    <property type="match status" value="1"/>
</dbReference>
<dbReference type="OrthoDB" id="336415at2"/>
<keyword evidence="3" id="KW-1185">Reference proteome</keyword>
<protein>
    <recommendedName>
        <fullName evidence="1">N-acetyltransferase domain-containing protein</fullName>
    </recommendedName>
</protein>
<evidence type="ECO:0000313" key="3">
    <source>
        <dbReference type="Proteomes" id="UP000266091"/>
    </source>
</evidence>
<dbReference type="InterPro" id="IPR016181">
    <property type="entry name" value="Acyl_CoA_acyltransferase"/>
</dbReference>
<dbReference type="Gene3D" id="3.40.630.30">
    <property type="match status" value="1"/>
</dbReference>
<dbReference type="GO" id="GO:0016747">
    <property type="term" value="F:acyltransferase activity, transferring groups other than amino-acyl groups"/>
    <property type="evidence" value="ECO:0007669"/>
    <property type="project" value="InterPro"/>
</dbReference>
<dbReference type="RefSeq" id="WP_116270335.1">
    <property type="nucleotide sequence ID" value="NZ_BGZJ01000001.1"/>
</dbReference>
<dbReference type="Proteomes" id="UP000266091">
    <property type="component" value="Unassembled WGS sequence"/>
</dbReference>
<name>A0A388SF64_9BURK</name>
<dbReference type="InterPro" id="IPR000182">
    <property type="entry name" value="GNAT_dom"/>
</dbReference>
<dbReference type="SUPFAM" id="SSF55729">
    <property type="entry name" value="Acyl-CoA N-acyltransferases (Nat)"/>
    <property type="match status" value="1"/>
</dbReference>
<accession>A0A388SF64</accession>
<gene>
    <name evidence="2" type="ORF">MESMUL_14240</name>
</gene>
<evidence type="ECO:0000313" key="2">
    <source>
        <dbReference type="EMBL" id="GBO94070.1"/>
    </source>
</evidence>
<reference evidence="2 3" key="1">
    <citation type="journal article" date="2018" name="Int. J. Syst. Evol. Microbiol.">
        <title>Mesosutterella multiformis gen. nov., sp. nov., a member of the family Sutterellaceae and Sutterella megalosphaeroides sp. nov., isolated from human faeces.</title>
        <authorList>
            <person name="Sakamoto M."/>
            <person name="Ikeyama N."/>
            <person name="Kunihiro T."/>
            <person name="Iino T."/>
            <person name="Yuki M."/>
            <person name="Ohkuma M."/>
        </authorList>
    </citation>
    <scope>NUCLEOTIDE SEQUENCE [LARGE SCALE GENOMIC DNA]</scope>
    <source>
        <strain evidence="2 3">4NBBH2</strain>
    </source>
</reference>
<dbReference type="CDD" id="cd04301">
    <property type="entry name" value="NAT_SF"/>
    <property type="match status" value="1"/>
</dbReference>
<dbReference type="EMBL" id="BGZJ01000001">
    <property type="protein sequence ID" value="GBO94070.1"/>
    <property type="molecule type" value="Genomic_DNA"/>
</dbReference>
<dbReference type="AlphaFoldDB" id="A0A388SF64"/>
<sequence length="188" mass="21031">MTDLKGLTNKRSGIAAYPLTESDIAAANLCMQEAFPPGEQFPIEQLLRFAAADPARSWLDLWFLDQQFAGFTYTTKVPEDADRTYLAYLAISGALRGQGLGTEILRRVTAENTETLWCLGVERPIAATPEYAARTRRLRFYARNGWIDTGIHAIDCGVDFELLTRRRPVPPGTQMDIIKGFWESLAKA</sequence>
<evidence type="ECO:0000259" key="1">
    <source>
        <dbReference type="PROSITE" id="PS51186"/>
    </source>
</evidence>
<feature type="domain" description="N-acetyltransferase" evidence="1">
    <location>
        <begin position="14"/>
        <end position="167"/>
    </location>
</feature>
<organism evidence="2 3">
    <name type="scientific">Mesosutterella multiformis</name>
    <dbReference type="NCBI Taxonomy" id="2259133"/>
    <lineage>
        <taxon>Bacteria</taxon>
        <taxon>Pseudomonadati</taxon>
        <taxon>Pseudomonadota</taxon>
        <taxon>Betaproteobacteria</taxon>
        <taxon>Burkholderiales</taxon>
        <taxon>Sutterellaceae</taxon>
        <taxon>Mesosutterella</taxon>
    </lineage>
</organism>